<evidence type="ECO:0000313" key="2">
    <source>
        <dbReference type="Proteomes" id="UP000807353"/>
    </source>
</evidence>
<gene>
    <name evidence="1" type="ORF">BDZ94DRAFT_502456</name>
</gene>
<proteinExistence type="predicted"/>
<accession>A0A9P5Y8P3</accession>
<protein>
    <submittedName>
        <fullName evidence="1">Uncharacterized protein</fullName>
    </submittedName>
</protein>
<keyword evidence="2" id="KW-1185">Reference proteome</keyword>
<reference evidence="1" key="1">
    <citation type="submission" date="2020-11" db="EMBL/GenBank/DDBJ databases">
        <authorList>
            <consortium name="DOE Joint Genome Institute"/>
            <person name="Ahrendt S."/>
            <person name="Riley R."/>
            <person name="Andreopoulos W."/>
            <person name="Labutti K."/>
            <person name="Pangilinan J."/>
            <person name="Ruiz-Duenas F.J."/>
            <person name="Barrasa J.M."/>
            <person name="Sanchez-Garcia M."/>
            <person name="Camarero S."/>
            <person name="Miyauchi S."/>
            <person name="Serrano A."/>
            <person name="Linde D."/>
            <person name="Babiker R."/>
            <person name="Drula E."/>
            <person name="Ayuso-Fernandez I."/>
            <person name="Pacheco R."/>
            <person name="Padilla G."/>
            <person name="Ferreira P."/>
            <person name="Barriuso J."/>
            <person name="Kellner H."/>
            <person name="Castanera R."/>
            <person name="Alfaro M."/>
            <person name="Ramirez L."/>
            <person name="Pisabarro A.G."/>
            <person name="Kuo A."/>
            <person name="Tritt A."/>
            <person name="Lipzen A."/>
            <person name="He G."/>
            <person name="Yan M."/>
            <person name="Ng V."/>
            <person name="Cullen D."/>
            <person name="Martin F."/>
            <person name="Rosso M.-N."/>
            <person name="Henrissat B."/>
            <person name="Hibbett D."/>
            <person name="Martinez A.T."/>
            <person name="Grigoriev I.V."/>
        </authorList>
    </citation>
    <scope>NUCLEOTIDE SEQUENCE</scope>
    <source>
        <strain evidence="1">CBS 247.69</strain>
    </source>
</reference>
<name>A0A9P5Y8P3_9AGAR</name>
<comment type="caution">
    <text evidence="1">The sequence shown here is derived from an EMBL/GenBank/DDBJ whole genome shotgun (WGS) entry which is preliminary data.</text>
</comment>
<sequence>MIMLQDRVALLKVVPSATLIEAGPDKAVDGPNLFLGILGSCVRTNKGRNRPKLRDAWYALTRCAFVRRRSVFSGQEYLAFSYAICTNLKQMLFISLRRGVFCVHATSFIEIP</sequence>
<dbReference type="AlphaFoldDB" id="A0A9P5Y8P3"/>
<organism evidence="1 2">
    <name type="scientific">Collybia nuda</name>
    <dbReference type="NCBI Taxonomy" id="64659"/>
    <lineage>
        <taxon>Eukaryota</taxon>
        <taxon>Fungi</taxon>
        <taxon>Dikarya</taxon>
        <taxon>Basidiomycota</taxon>
        <taxon>Agaricomycotina</taxon>
        <taxon>Agaricomycetes</taxon>
        <taxon>Agaricomycetidae</taxon>
        <taxon>Agaricales</taxon>
        <taxon>Tricholomatineae</taxon>
        <taxon>Clitocybaceae</taxon>
        <taxon>Collybia</taxon>
    </lineage>
</organism>
<dbReference type="OrthoDB" id="2575000at2759"/>
<dbReference type="EMBL" id="MU150255">
    <property type="protein sequence ID" value="KAF9464235.1"/>
    <property type="molecule type" value="Genomic_DNA"/>
</dbReference>
<dbReference type="Proteomes" id="UP000807353">
    <property type="component" value="Unassembled WGS sequence"/>
</dbReference>
<evidence type="ECO:0000313" key="1">
    <source>
        <dbReference type="EMBL" id="KAF9464235.1"/>
    </source>
</evidence>